<evidence type="ECO:0000313" key="3">
    <source>
        <dbReference type="EMBL" id="CAI9095568.1"/>
    </source>
</evidence>
<reference evidence="3" key="1">
    <citation type="submission" date="2023-03" db="EMBL/GenBank/DDBJ databases">
        <authorList>
            <person name="Julca I."/>
        </authorList>
    </citation>
    <scope>NUCLEOTIDE SEQUENCE</scope>
</reference>
<dbReference type="EMBL" id="OX459119">
    <property type="protein sequence ID" value="CAI9095568.1"/>
    <property type="molecule type" value="Genomic_DNA"/>
</dbReference>
<gene>
    <name evidence="3" type="ORF">OLC1_LOCUS6503</name>
</gene>
<accession>A0AAV1CKC2</accession>
<keyword evidence="4" id="KW-1185">Reference proteome</keyword>
<dbReference type="Proteomes" id="UP001161247">
    <property type="component" value="Chromosome 2"/>
</dbReference>
<dbReference type="InterPro" id="IPR057440">
    <property type="entry name" value="At1g68980-like_TPR"/>
</dbReference>
<sequence length="708" mass="81297">MAICMRRVFALRPFFIKTYWSVPGIASDSGLKSVTDRNYYSGHSARGLENSFGICNNQSSSWVNPEKLGWEGSSRIALLGKLEKALKDHQVVEAWDAYKDFKRLYGFPDASIMRLLITEFSYSLDFKWLRRAFDIVVSMSRGKSELPRLDLLTKLCLSLARAQMPIPASVILRLILRKKNLPPVDMLGLIFLHMVKTDTGTILASNILSEMCCLYQHIIDSKSNYAKIVKPDTLLFNLILDACARMKSSVKGQQMVELMAQVGVVADAHSIVIISQIYEMNKMRDELKRFERHIDRVSAPLVFHYRQFYDSLLSLHFLFNDIDAASALITEMCRFKDCNPSREGDSEPCSVPIGSASLKMGLKLQFLPELQLNDTVMKVEGKPKYVLHENGKLALSSKALAKLVREYRSRGRINELSRLLICIQNKLWGSESVKLSRDVINACIHLGWLETAHDILDDLEGSPIDISLYMSLLDAYYSRKMFKVGDRLVKQIKSNGLGESLSHEMAISGQNSELESRRTSRSENVGLTSKSDLVESIIQEMKEVENIYHASAVIHQLNSSIYYFTKAKMIGDALKTYRRMLEIKVQPTVQTYAYLIDGYSAMGMYREITVLWGDIKRNLERSNSMVYRDLYESLLLNFIRGGYFERVLEIIAFMTENRMYLDKWIYRNEFFKFHKGLYKNKKASDTGNEVQMQRLEHVQTFRKWLRAS</sequence>
<evidence type="ECO:0000256" key="1">
    <source>
        <dbReference type="ARBA" id="ARBA00007626"/>
    </source>
</evidence>
<dbReference type="PANTHER" id="PTHR46598:SF3">
    <property type="entry name" value="OS07G0495300 PROTEIN"/>
    <property type="match status" value="1"/>
</dbReference>
<name>A0AAV1CKC2_OLDCO</name>
<protein>
    <submittedName>
        <fullName evidence="3">OLC1v1031554C2</fullName>
    </submittedName>
</protein>
<dbReference type="Gene3D" id="1.25.40.10">
    <property type="entry name" value="Tetratricopeptide repeat domain"/>
    <property type="match status" value="3"/>
</dbReference>
<organism evidence="3 4">
    <name type="scientific">Oldenlandia corymbosa var. corymbosa</name>
    <dbReference type="NCBI Taxonomy" id="529605"/>
    <lineage>
        <taxon>Eukaryota</taxon>
        <taxon>Viridiplantae</taxon>
        <taxon>Streptophyta</taxon>
        <taxon>Embryophyta</taxon>
        <taxon>Tracheophyta</taxon>
        <taxon>Spermatophyta</taxon>
        <taxon>Magnoliopsida</taxon>
        <taxon>eudicotyledons</taxon>
        <taxon>Gunneridae</taxon>
        <taxon>Pentapetalae</taxon>
        <taxon>asterids</taxon>
        <taxon>lamiids</taxon>
        <taxon>Gentianales</taxon>
        <taxon>Rubiaceae</taxon>
        <taxon>Rubioideae</taxon>
        <taxon>Spermacoceae</taxon>
        <taxon>Hedyotis-Oldenlandia complex</taxon>
        <taxon>Oldenlandia</taxon>
    </lineage>
</organism>
<dbReference type="InterPro" id="IPR011990">
    <property type="entry name" value="TPR-like_helical_dom_sf"/>
</dbReference>
<dbReference type="PANTHER" id="PTHR46598">
    <property type="entry name" value="BNAC05G43320D PROTEIN"/>
    <property type="match status" value="1"/>
</dbReference>
<proteinExistence type="inferred from homology"/>
<evidence type="ECO:0000313" key="4">
    <source>
        <dbReference type="Proteomes" id="UP001161247"/>
    </source>
</evidence>
<dbReference type="Pfam" id="PF25245">
    <property type="entry name" value="TPR_At1g68980"/>
    <property type="match status" value="1"/>
</dbReference>
<comment type="similarity">
    <text evidence="1">Belongs to the PPR family. P subfamily.</text>
</comment>
<feature type="domain" description="At1g68980-like TPR repeats" evidence="2">
    <location>
        <begin position="77"/>
        <end position="214"/>
    </location>
</feature>
<dbReference type="AlphaFoldDB" id="A0AAV1CKC2"/>
<evidence type="ECO:0000259" key="2">
    <source>
        <dbReference type="Pfam" id="PF25245"/>
    </source>
</evidence>